<feature type="transmembrane region" description="Helical" evidence="6">
    <location>
        <begin position="106"/>
        <end position="124"/>
    </location>
</feature>
<evidence type="ECO:0000256" key="3">
    <source>
        <dbReference type="ARBA" id="ARBA00022692"/>
    </source>
</evidence>
<evidence type="ECO:0000256" key="5">
    <source>
        <dbReference type="ARBA" id="ARBA00023136"/>
    </source>
</evidence>
<organism evidence="8 11">
    <name type="scientific">Parenemella sanctibonifatiensis</name>
    <dbReference type="NCBI Taxonomy" id="2016505"/>
    <lineage>
        <taxon>Bacteria</taxon>
        <taxon>Bacillati</taxon>
        <taxon>Actinomycetota</taxon>
        <taxon>Actinomycetes</taxon>
        <taxon>Propionibacteriales</taxon>
        <taxon>Propionibacteriaceae</taxon>
        <taxon>Parenemella</taxon>
    </lineage>
</organism>
<sequence>MFTGHTDHVGIQLFRYVFVGGTAAVVDLGLLLLLSSVAGRDLYLVWAGIAFLAGLAVNYLLSIAWVFQSSDRRRTEMILFAAIGVVGLGFNELILWIGVSQLGQDLTLSKLVSMVLVMFWNFFARRTLFARLNQASAGPR</sequence>
<keyword evidence="5 6" id="KW-0472">Membrane</keyword>
<protein>
    <submittedName>
        <fullName evidence="8">Polysaccharide synthesis protein GtrA</fullName>
    </submittedName>
</protein>
<dbReference type="Pfam" id="PF04138">
    <property type="entry name" value="GtrA_DPMS_TM"/>
    <property type="match status" value="1"/>
</dbReference>
<dbReference type="GO" id="GO:0000271">
    <property type="term" value="P:polysaccharide biosynthetic process"/>
    <property type="evidence" value="ECO:0007669"/>
    <property type="project" value="InterPro"/>
</dbReference>
<keyword evidence="3 6" id="KW-0812">Transmembrane</keyword>
<comment type="subcellular location">
    <subcellularLocation>
        <location evidence="1">Membrane</location>
        <topology evidence="1">Multi-pass membrane protein</topology>
    </subcellularLocation>
</comment>
<dbReference type="PANTHER" id="PTHR38459">
    <property type="entry name" value="PROPHAGE BACTOPRENOL-LINKED GLUCOSE TRANSLOCASE HOMOLOG"/>
    <property type="match status" value="1"/>
</dbReference>
<evidence type="ECO:0000256" key="6">
    <source>
        <dbReference type="SAM" id="Phobius"/>
    </source>
</evidence>
<feature type="transmembrane region" description="Helical" evidence="6">
    <location>
        <begin position="43"/>
        <end position="67"/>
    </location>
</feature>
<dbReference type="EMBL" id="NMVJ01000001">
    <property type="protein sequence ID" value="OYN92809.1"/>
    <property type="molecule type" value="Genomic_DNA"/>
</dbReference>
<accession>A0A255EMN0</accession>
<evidence type="ECO:0000313" key="9">
    <source>
        <dbReference type="EMBL" id="OYN92809.1"/>
    </source>
</evidence>
<reference evidence="10 11" key="1">
    <citation type="submission" date="2017-07" db="EMBL/GenBank/DDBJ databases">
        <title>Draft whole genome sequences of clinical Proprionibacteriaceae strains.</title>
        <authorList>
            <person name="Bernier A.-M."/>
            <person name="Bernard K."/>
            <person name="Domingo M.-C."/>
        </authorList>
    </citation>
    <scope>NUCLEOTIDE SEQUENCE [LARGE SCALE GENOMIC DNA]</scope>
    <source>
        <strain evidence="9 10">NML 150081</strain>
        <strain evidence="8 11">NML 160184</strain>
    </source>
</reference>
<dbReference type="EMBL" id="NMVI01000027">
    <property type="protein sequence ID" value="OYN84751.1"/>
    <property type="molecule type" value="Genomic_DNA"/>
</dbReference>
<evidence type="ECO:0000313" key="10">
    <source>
        <dbReference type="Proteomes" id="UP000216300"/>
    </source>
</evidence>
<keyword evidence="10" id="KW-1185">Reference proteome</keyword>
<gene>
    <name evidence="9" type="ORF">CGZ91_03190</name>
    <name evidence="8" type="ORF">CGZ92_12845</name>
</gene>
<feature type="domain" description="GtrA/DPMS transmembrane" evidence="7">
    <location>
        <begin position="15"/>
        <end position="128"/>
    </location>
</feature>
<keyword evidence="4 6" id="KW-1133">Transmembrane helix</keyword>
<dbReference type="AlphaFoldDB" id="A0A255E169"/>
<dbReference type="OrthoDB" id="9807815at2"/>
<feature type="transmembrane region" description="Helical" evidence="6">
    <location>
        <begin position="16"/>
        <end position="37"/>
    </location>
</feature>
<evidence type="ECO:0000313" key="11">
    <source>
        <dbReference type="Proteomes" id="UP000216533"/>
    </source>
</evidence>
<proteinExistence type="inferred from homology"/>
<evidence type="ECO:0000259" key="7">
    <source>
        <dbReference type="Pfam" id="PF04138"/>
    </source>
</evidence>
<dbReference type="PANTHER" id="PTHR38459:SF1">
    <property type="entry name" value="PROPHAGE BACTOPRENOL-LINKED GLUCOSE TRANSLOCASE HOMOLOG"/>
    <property type="match status" value="1"/>
</dbReference>
<comment type="caution">
    <text evidence="8">The sequence shown here is derived from an EMBL/GenBank/DDBJ whole genome shotgun (WGS) entry which is preliminary data.</text>
</comment>
<evidence type="ECO:0000256" key="2">
    <source>
        <dbReference type="ARBA" id="ARBA00009399"/>
    </source>
</evidence>
<accession>A0A255E169</accession>
<name>A0A255E169_9ACTN</name>
<dbReference type="InterPro" id="IPR007267">
    <property type="entry name" value="GtrA_DPMS_TM"/>
</dbReference>
<dbReference type="Proteomes" id="UP000216533">
    <property type="component" value="Unassembled WGS sequence"/>
</dbReference>
<comment type="similarity">
    <text evidence="2">Belongs to the GtrA family.</text>
</comment>
<evidence type="ECO:0000256" key="4">
    <source>
        <dbReference type="ARBA" id="ARBA00022989"/>
    </source>
</evidence>
<evidence type="ECO:0000313" key="8">
    <source>
        <dbReference type="EMBL" id="OYN84751.1"/>
    </source>
</evidence>
<feature type="transmembrane region" description="Helical" evidence="6">
    <location>
        <begin position="79"/>
        <end position="100"/>
    </location>
</feature>
<dbReference type="InterPro" id="IPR051401">
    <property type="entry name" value="GtrA_CellWall_Glycosyl"/>
</dbReference>
<evidence type="ECO:0000256" key="1">
    <source>
        <dbReference type="ARBA" id="ARBA00004141"/>
    </source>
</evidence>
<dbReference type="GO" id="GO:0005886">
    <property type="term" value="C:plasma membrane"/>
    <property type="evidence" value="ECO:0007669"/>
    <property type="project" value="TreeGrafter"/>
</dbReference>
<dbReference type="Proteomes" id="UP000216300">
    <property type="component" value="Unassembled WGS sequence"/>
</dbReference>